<dbReference type="FunFam" id="2.60.40.150:FF:000100">
    <property type="entry name" value="Extended synaptotagmin-2"/>
    <property type="match status" value="1"/>
</dbReference>
<dbReference type="CDD" id="cd21670">
    <property type="entry name" value="SMP_ESyt"/>
    <property type="match status" value="1"/>
</dbReference>
<dbReference type="GO" id="GO:0031210">
    <property type="term" value="F:phosphatidylcholine binding"/>
    <property type="evidence" value="ECO:0000318"/>
    <property type="project" value="GO_Central"/>
</dbReference>
<keyword evidence="14" id="KW-1185">Reference proteome</keyword>
<dbReference type="Proteomes" id="UP000186698">
    <property type="component" value="Chromosome 4L"/>
</dbReference>
<dbReference type="GO" id="GO:0006869">
    <property type="term" value="P:lipid transport"/>
    <property type="evidence" value="ECO:0007669"/>
    <property type="project" value="UniProtKB-KW"/>
</dbReference>
<dbReference type="PANTHER" id="PTHR45761:SF10">
    <property type="entry name" value="EXTENDED SYNAPTOTAGMIN-1-LIKE"/>
    <property type="match status" value="1"/>
</dbReference>
<dbReference type="GO" id="GO:0005509">
    <property type="term" value="F:calcium ion binding"/>
    <property type="evidence" value="ECO:0000318"/>
    <property type="project" value="GO_Central"/>
</dbReference>
<dbReference type="FunFam" id="2.60.40.150:FF:000346">
    <property type="entry name" value="Extended synaptotagmin-like protein 2a"/>
    <property type="match status" value="1"/>
</dbReference>
<dbReference type="SUPFAM" id="SSF49562">
    <property type="entry name" value="C2 domain (Calcium/lipid-binding domain, CaLB)"/>
    <property type="match status" value="2"/>
</dbReference>
<dbReference type="InterPro" id="IPR039010">
    <property type="entry name" value="Synaptotagmin_SMP"/>
</dbReference>
<evidence type="ECO:0000256" key="11">
    <source>
        <dbReference type="SAM" id="Phobius"/>
    </source>
</evidence>
<accession>A0A8J1MYL0</accession>
<dbReference type="InterPro" id="IPR000008">
    <property type="entry name" value="C2_dom"/>
</dbReference>
<evidence type="ECO:0000256" key="9">
    <source>
        <dbReference type="ARBA" id="ARBA00023121"/>
    </source>
</evidence>
<keyword evidence="10 11" id="KW-0472">Membrane</keyword>
<dbReference type="AlphaFoldDB" id="A0A8J1MYL0"/>
<evidence type="ECO:0000259" key="13">
    <source>
        <dbReference type="PROSITE" id="PS51847"/>
    </source>
</evidence>
<dbReference type="GeneID" id="121403135"/>
<feature type="domain" description="C2" evidence="12">
    <location>
        <begin position="277"/>
        <end position="387"/>
    </location>
</feature>
<evidence type="ECO:0000256" key="2">
    <source>
        <dbReference type="ARBA" id="ARBA00022448"/>
    </source>
</evidence>
<feature type="transmembrane region" description="Helical" evidence="11">
    <location>
        <begin position="6"/>
        <end position="21"/>
    </location>
</feature>
<dbReference type="GO" id="GO:0008429">
    <property type="term" value="F:phosphatidylethanolamine binding"/>
    <property type="evidence" value="ECO:0000318"/>
    <property type="project" value="GO_Central"/>
</dbReference>
<dbReference type="GO" id="GO:0035091">
    <property type="term" value="F:phosphatidylinositol binding"/>
    <property type="evidence" value="ECO:0000318"/>
    <property type="project" value="GO_Central"/>
</dbReference>
<dbReference type="InterPro" id="IPR051634">
    <property type="entry name" value="Extended_Synaptotagmin"/>
</dbReference>
<evidence type="ECO:0000256" key="3">
    <source>
        <dbReference type="ARBA" id="ARBA00022692"/>
    </source>
</evidence>
<evidence type="ECO:0000256" key="5">
    <source>
        <dbReference type="ARBA" id="ARBA00022737"/>
    </source>
</evidence>
<dbReference type="InterPro" id="IPR035892">
    <property type="entry name" value="C2_domain_sf"/>
</dbReference>
<reference evidence="15" key="1">
    <citation type="submission" date="2025-08" db="UniProtKB">
        <authorList>
            <consortium name="RefSeq"/>
        </authorList>
    </citation>
    <scope>IDENTIFICATION</scope>
    <source>
        <strain evidence="15">J_2021</strain>
        <tissue evidence="15">Erythrocytes</tissue>
    </source>
</reference>
<evidence type="ECO:0000313" key="15">
    <source>
        <dbReference type="RefSeq" id="XP_041446877.1"/>
    </source>
</evidence>
<keyword evidence="7 11" id="KW-1133">Transmembrane helix</keyword>
<evidence type="ECO:0000256" key="1">
    <source>
        <dbReference type="ARBA" id="ARBA00004370"/>
    </source>
</evidence>
<dbReference type="Gene3D" id="2.60.40.150">
    <property type="entry name" value="C2 domain"/>
    <property type="match status" value="2"/>
</dbReference>
<evidence type="ECO:0000259" key="12">
    <source>
        <dbReference type="PROSITE" id="PS50004"/>
    </source>
</evidence>
<dbReference type="PROSITE" id="PS50004">
    <property type="entry name" value="C2"/>
    <property type="match status" value="2"/>
</dbReference>
<feature type="domain" description="SMP-LTD" evidence="13">
    <location>
        <begin position="95"/>
        <end position="273"/>
    </location>
</feature>
<keyword evidence="8" id="KW-0445">Lipid transport</keyword>
<evidence type="ECO:0000256" key="6">
    <source>
        <dbReference type="ARBA" id="ARBA00022837"/>
    </source>
</evidence>
<dbReference type="KEGG" id="xla:121403135"/>
<sequence>MLNLYFIVIFFFFLLLIKFNQDQSSMKFSYLKCIIVLLLGFFAGYLEVQFIYVVAGILVWSWYWHRKPSSHPSEIKPQDKAKEQTKAPHKVADKEFEKVQCLSVIMEHMWPYLSKYLVKFLKQKIQPKLRSKSRYLSNFCFFDIDFGKKAPQVTHMRVQSDPEKKQIIMDLQIKYNAPVKLDVGLSERAALARVNNVKLEGTFRIIFAPLMGNKPLIGALTFYFPQRPALQLDWTGLTRLLDIPGLHSLTNRKIVEKIATFLVSPKHITKRITSKCDVTELHFKERKNAVRIHVLEARNLVAKDFYTKKSDPFVVVRGGGKTFKTRVISKTLNPEWKQTFEILFSELPGQEIEFQLWDRDVARDDPMGSCKIAVSQVLKKKCVDKWIRLQNVKSGELHIKVECLRLLSDPAKLNKVIKQNKLIQSPKSEELSSAVLYTVIQKAKGLPVIRPKKSKLNPLAKVQVTVGDTVKRSGGKINTTGEPEWKKRIQFLIKNPLNEELKLKVRNEQNKVLGRASVPLSRLMNANDMTIENWFPLKSKGKTSEILLKLQLRILAPRNISVKP</sequence>
<keyword evidence="9" id="KW-0446">Lipid-binding</keyword>
<feature type="domain" description="C2" evidence="12">
    <location>
        <begin position="418"/>
        <end position="535"/>
    </location>
</feature>
<evidence type="ECO:0000256" key="8">
    <source>
        <dbReference type="ARBA" id="ARBA00023055"/>
    </source>
</evidence>
<evidence type="ECO:0000256" key="4">
    <source>
        <dbReference type="ARBA" id="ARBA00022723"/>
    </source>
</evidence>
<feature type="transmembrane region" description="Helical" evidence="11">
    <location>
        <begin position="33"/>
        <end position="63"/>
    </location>
</feature>
<comment type="subcellular location">
    <subcellularLocation>
        <location evidence="1">Membrane</location>
    </subcellularLocation>
</comment>
<dbReference type="RefSeq" id="XP_041446877.1">
    <property type="nucleotide sequence ID" value="XM_041590943.1"/>
</dbReference>
<keyword evidence="6" id="KW-0106">Calcium</keyword>
<dbReference type="Pfam" id="PF00168">
    <property type="entry name" value="C2"/>
    <property type="match status" value="2"/>
</dbReference>
<dbReference type="OrthoDB" id="1029639at2759"/>
<name>A0A8J1MYL0_XENLA</name>
<dbReference type="GO" id="GO:0005789">
    <property type="term" value="C:endoplasmic reticulum membrane"/>
    <property type="evidence" value="ECO:0000318"/>
    <property type="project" value="GO_Central"/>
</dbReference>
<dbReference type="GO" id="GO:0005544">
    <property type="term" value="F:calcium-dependent phospholipid binding"/>
    <property type="evidence" value="ECO:0000318"/>
    <property type="project" value="GO_Central"/>
</dbReference>
<dbReference type="Pfam" id="PF17047">
    <property type="entry name" value="SMP_LBD"/>
    <property type="match status" value="1"/>
</dbReference>
<dbReference type="InterPro" id="IPR031468">
    <property type="entry name" value="SMP_LBD"/>
</dbReference>
<keyword evidence="5" id="KW-0677">Repeat</keyword>
<proteinExistence type="predicted"/>
<dbReference type="SMART" id="SM00239">
    <property type="entry name" value="C2"/>
    <property type="match status" value="2"/>
</dbReference>
<dbReference type="PROSITE" id="PS51847">
    <property type="entry name" value="SMP"/>
    <property type="match status" value="1"/>
</dbReference>
<dbReference type="PANTHER" id="PTHR45761">
    <property type="entry name" value="EXTENDED SYNAPTOTAGMIN-LIKE PROTEIN 2, ISOFORM C"/>
    <property type="match status" value="1"/>
</dbReference>
<evidence type="ECO:0000256" key="10">
    <source>
        <dbReference type="ARBA" id="ARBA00023136"/>
    </source>
</evidence>
<keyword evidence="2" id="KW-0813">Transport</keyword>
<organism evidence="14 15">
    <name type="scientific">Xenopus laevis</name>
    <name type="common">African clawed frog</name>
    <dbReference type="NCBI Taxonomy" id="8355"/>
    <lineage>
        <taxon>Eukaryota</taxon>
        <taxon>Metazoa</taxon>
        <taxon>Chordata</taxon>
        <taxon>Craniata</taxon>
        <taxon>Vertebrata</taxon>
        <taxon>Euteleostomi</taxon>
        <taxon>Amphibia</taxon>
        <taxon>Batrachia</taxon>
        <taxon>Anura</taxon>
        <taxon>Pipoidea</taxon>
        <taxon>Pipidae</taxon>
        <taxon>Xenopodinae</taxon>
        <taxon>Xenopus</taxon>
        <taxon>Xenopus</taxon>
    </lineage>
</organism>
<evidence type="ECO:0000313" key="14">
    <source>
        <dbReference type="Proteomes" id="UP000186698"/>
    </source>
</evidence>
<evidence type="ECO:0000256" key="7">
    <source>
        <dbReference type="ARBA" id="ARBA00022989"/>
    </source>
</evidence>
<gene>
    <name evidence="15" type="primary">LOC121403135</name>
</gene>
<protein>
    <submittedName>
        <fullName evidence="15">Extended synaptotagmin-1-like isoform X1</fullName>
    </submittedName>
</protein>
<keyword evidence="3 11" id="KW-0812">Transmembrane</keyword>
<keyword evidence="4" id="KW-0479">Metal-binding</keyword>